<accession>A0A7R9A222</accession>
<evidence type="ECO:0000313" key="1">
    <source>
        <dbReference type="EMBL" id="CAD7243233.1"/>
    </source>
</evidence>
<dbReference type="EMBL" id="CAJPEV010000391">
    <property type="protein sequence ID" value="CAG0884784.1"/>
    <property type="molecule type" value="Genomic_DNA"/>
</dbReference>
<gene>
    <name evidence="1" type="ORF">DSTB1V02_LOCUS3163</name>
</gene>
<dbReference type="OrthoDB" id="9974378at2759"/>
<dbReference type="PANTHER" id="PTHR47412">
    <property type="entry name" value="FI01434P-RELATED"/>
    <property type="match status" value="1"/>
</dbReference>
<evidence type="ECO:0008006" key="3">
    <source>
        <dbReference type="Google" id="ProtNLM"/>
    </source>
</evidence>
<proteinExistence type="predicted"/>
<organism evidence="1">
    <name type="scientific">Darwinula stevensoni</name>
    <dbReference type="NCBI Taxonomy" id="69355"/>
    <lineage>
        <taxon>Eukaryota</taxon>
        <taxon>Metazoa</taxon>
        <taxon>Ecdysozoa</taxon>
        <taxon>Arthropoda</taxon>
        <taxon>Crustacea</taxon>
        <taxon>Oligostraca</taxon>
        <taxon>Ostracoda</taxon>
        <taxon>Podocopa</taxon>
        <taxon>Podocopida</taxon>
        <taxon>Darwinulocopina</taxon>
        <taxon>Darwinuloidea</taxon>
        <taxon>Darwinulidae</taxon>
        <taxon>Darwinula</taxon>
    </lineage>
</organism>
<dbReference type="EMBL" id="LR899908">
    <property type="protein sequence ID" value="CAD7243233.1"/>
    <property type="molecule type" value="Genomic_DNA"/>
</dbReference>
<dbReference type="AlphaFoldDB" id="A0A7R9A222"/>
<evidence type="ECO:0000313" key="2">
    <source>
        <dbReference type="Proteomes" id="UP000677054"/>
    </source>
</evidence>
<sequence>MSKRRKLLFFLWVAVSACIVLAATNFGFLDNALFSFTPNRHLLFLSTVHTLHTPPMEEDRVVQSESPPIETTSVLAEVTGSISCKDVDARPHQGRRKDHVVLYNYLLSENAFACGETVTYTTHSEYEYLENLEPLVERWRAPVSLAVYSPGEDFNTSLHSALYMKKCQSELIRRLVTFHFVFPLDHTPSIVPPVEDVDSFFQVNCSSPPPWNTTDPSYRQTTKGTAKQILYPINILRNVAKESATTHYVFPTDIELYPSDNLAPMFIDMVRRSPTLLDPEPPKVFVVSIFEVKEGTEPPRRKSELVEMLGRNVAIPFHKAMCPQCHRVPKAQEWTNKASPDPEQLNVFHVAQREGNFKSWEPIFIGTRFDPPYDETLTWEGKKDKMTQMYGLCVLGYQFHILDNAFLVHKPGIKMYTRDKWRESLVAQQNHYIATFLKSRLASIYGQKKGCTI</sequence>
<reference evidence="1" key="1">
    <citation type="submission" date="2020-11" db="EMBL/GenBank/DDBJ databases">
        <authorList>
            <person name="Tran Van P."/>
        </authorList>
    </citation>
    <scope>NUCLEOTIDE SEQUENCE</scope>
</reference>
<dbReference type="PANTHER" id="PTHR47412:SF1">
    <property type="entry name" value="FI01434P-RELATED"/>
    <property type="match status" value="1"/>
</dbReference>
<dbReference type="Proteomes" id="UP000677054">
    <property type="component" value="Unassembled WGS sequence"/>
</dbReference>
<dbReference type="PROSITE" id="PS51257">
    <property type="entry name" value="PROKAR_LIPOPROTEIN"/>
    <property type="match status" value="1"/>
</dbReference>
<name>A0A7R9A222_9CRUS</name>
<protein>
    <recommendedName>
        <fullName evidence="3">N-acetyllactosaminide beta-1,3-N-acetylglucosaminyltransferase</fullName>
    </recommendedName>
</protein>
<keyword evidence="2" id="KW-1185">Reference proteome</keyword>
<dbReference type="Pfam" id="PF13896">
    <property type="entry name" value="Glyco_transf_49"/>
    <property type="match status" value="1"/>
</dbReference>